<name>A0A645GGA4_9ZZZZ</name>
<sequence>MLPEERDEAVDLSRVETLQLIRRVQPPAGHIGTQLVHHRVVELLVDSSGGHARRDTLLNAPVIIQRYGAVDNGLRLRHRIERLQQVLRMRIRQERLIWRVVLLHERGANRLGAEVVEPPGGDHLGIDRLFLCFAVEHGVVGKYRFGNGGCKLRLVAVVVVKNHDVRVLALQRLANRRERLRFERIIRVQKHAKLALRSCNPRTARADESLV</sequence>
<proteinExistence type="predicted"/>
<protein>
    <submittedName>
        <fullName evidence="1">Uncharacterized protein</fullName>
    </submittedName>
</protein>
<dbReference type="EMBL" id="VSSQ01071088">
    <property type="protein sequence ID" value="MPN22773.1"/>
    <property type="molecule type" value="Genomic_DNA"/>
</dbReference>
<comment type="caution">
    <text evidence="1">The sequence shown here is derived from an EMBL/GenBank/DDBJ whole genome shotgun (WGS) entry which is preliminary data.</text>
</comment>
<evidence type="ECO:0000313" key="1">
    <source>
        <dbReference type="EMBL" id="MPN22773.1"/>
    </source>
</evidence>
<gene>
    <name evidence="1" type="ORF">SDC9_170157</name>
</gene>
<dbReference type="AlphaFoldDB" id="A0A645GGA4"/>
<accession>A0A645GGA4</accession>
<organism evidence="1">
    <name type="scientific">bioreactor metagenome</name>
    <dbReference type="NCBI Taxonomy" id="1076179"/>
    <lineage>
        <taxon>unclassified sequences</taxon>
        <taxon>metagenomes</taxon>
        <taxon>ecological metagenomes</taxon>
    </lineage>
</organism>
<reference evidence="1" key="1">
    <citation type="submission" date="2019-08" db="EMBL/GenBank/DDBJ databases">
        <authorList>
            <person name="Kucharzyk K."/>
            <person name="Murdoch R.W."/>
            <person name="Higgins S."/>
            <person name="Loffler F."/>
        </authorList>
    </citation>
    <scope>NUCLEOTIDE SEQUENCE</scope>
</reference>